<keyword evidence="2" id="KW-1185">Reference proteome</keyword>
<dbReference type="RefSeq" id="WP_131920753.1">
    <property type="nucleotide sequence ID" value="NZ_JAOQNU010000036.1"/>
</dbReference>
<proteinExistence type="predicted"/>
<gene>
    <name evidence="1" type="ORF">EDD73_13621</name>
</gene>
<comment type="caution">
    <text evidence="1">The sequence shown here is derived from an EMBL/GenBank/DDBJ whole genome shotgun (WGS) entry which is preliminary data.</text>
</comment>
<dbReference type="Proteomes" id="UP000294813">
    <property type="component" value="Unassembled WGS sequence"/>
</dbReference>
<reference evidence="1 2" key="1">
    <citation type="submission" date="2019-03" db="EMBL/GenBank/DDBJ databases">
        <title>Genomic Encyclopedia of Type Strains, Phase IV (KMG-IV): sequencing the most valuable type-strain genomes for metagenomic binning, comparative biology and taxonomic classification.</title>
        <authorList>
            <person name="Goeker M."/>
        </authorList>
    </citation>
    <scope>NUCLEOTIDE SEQUENCE [LARGE SCALE GENOMIC DNA]</scope>
    <source>
        <strain evidence="1 2">DSM 11170</strain>
    </source>
</reference>
<dbReference type="EMBL" id="SLXT01000036">
    <property type="protein sequence ID" value="TCP60493.1"/>
    <property type="molecule type" value="Genomic_DNA"/>
</dbReference>
<accession>A0A4R2RCG4</accession>
<name>A0A4R2RCG4_9FIRM</name>
<organism evidence="1 2">
    <name type="scientific">Heliophilum fasciatum</name>
    <dbReference type="NCBI Taxonomy" id="35700"/>
    <lineage>
        <taxon>Bacteria</taxon>
        <taxon>Bacillati</taxon>
        <taxon>Bacillota</taxon>
        <taxon>Clostridia</taxon>
        <taxon>Eubacteriales</taxon>
        <taxon>Heliobacteriaceae</taxon>
        <taxon>Heliophilum</taxon>
    </lineage>
</organism>
<dbReference type="AlphaFoldDB" id="A0A4R2RCG4"/>
<evidence type="ECO:0000313" key="1">
    <source>
        <dbReference type="EMBL" id="TCP60493.1"/>
    </source>
</evidence>
<sequence length="97" mass="11350">MVNEKFQNLMPKKLSIIKDELQHFSSLDKLDHLEMKMNDRFDQLIAMVSQKFDAIDVGMPKKQDLFSAQPDRSTVLLKLSYKVITHEVEIQQICRAK</sequence>
<protein>
    <submittedName>
        <fullName evidence="1">Uncharacterized protein</fullName>
    </submittedName>
</protein>
<evidence type="ECO:0000313" key="2">
    <source>
        <dbReference type="Proteomes" id="UP000294813"/>
    </source>
</evidence>